<dbReference type="InterPro" id="IPR025669">
    <property type="entry name" value="AAA_dom"/>
</dbReference>
<dbReference type="Gene3D" id="3.40.50.300">
    <property type="entry name" value="P-loop containing nucleotide triphosphate hydrolases"/>
    <property type="match status" value="1"/>
</dbReference>
<dbReference type="PANTHER" id="PTHR13696">
    <property type="entry name" value="P-LOOP CONTAINING NUCLEOSIDE TRIPHOSPHATE HYDROLASE"/>
    <property type="match status" value="1"/>
</dbReference>
<protein>
    <submittedName>
        <fullName evidence="2">ParA family protein</fullName>
    </submittedName>
</protein>
<dbReference type="InterPro" id="IPR027417">
    <property type="entry name" value="P-loop_NTPase"/>
</dbReference>
<keyword evidence="3" id="KW-1185">Reference proteome</keyword>
<proteinExistence type="predicted"/>
<dbReference type="SUPFAM" id="SSF52540">
    <property type="entry name" value="P-loop containing nucleoside triphosphate hydrolases"/>
    <property type="match status" value="1"/>
</dbReference>
<evidence type="ECO:0000313" key="3">
    <source>
        <dbReference type="Proteomes" id="UP001595797"/>
    </source>
</evidence>
<comment type="caution">
    <text evidence="2">The sequence shown here is derived from an EMBL/GenBank/DDBJ whole genome shotgun (WGS) entry which is preliminary data.</text>
</comment>
<evidence type="ECO:0000259" key="1">
    <source>
        <dbReference type="Pfam" id="PF13614"/>
    </source>
</evidence>
<dbReference type="Proteomes" id="UP001595797">
    <property type="component" value="Unassembled WGS sequence"/>
</dbReference>
<sequence length="265" mass="28810">MDIVAVAAQKGGVGKTTTTYHLTRAAARAGLRVLAVDADPQGNLTSALAAEPPQPEALGVADTLNPDAEHRYALDDVIVPAVWEGVDLAPTSGEALTYIEDELTQKPKTPENSSRLKANLATMADRYDLVIIDCPPNRGALTVNALVAATQVLVVTMPALYAANGVAHIFSSIQEVQKELNPELKNRGVLLNLWEPSTIASREWRLWLAETYGDQLLEPYIPKREAVKTAQEAGMGLDELPKTEELVRFYDAHLQRLLPSRVGRN</sequence>
<accession>A0ABV9TNI5</accession>
<name>A0ABV9TNI5_9MICC</name>
<feature type="domain" description="AAA" evidence="1">
    <location>
        <begin position="1"/>
        <end position="185"/>
    </location>
</feature>
<dbReference type="PIRSF" id="PIRSF009320">
    <property type="entry name" value="Nuc_binding_HP_1000"/>
    <property type="match status" value="1"/>
</dbReference>
<reference evidence="3" key="1">
    <citation type="journal article" date="2019" name="Int. J. Syst. Evol. Microbiol.">
        <title>The Global Catalogue of Microorganisms (GCM) 10K type strain sequencing project: providing services to taxonomists for standard genome sequencing and annotation.</title>
        <authorList>
            <consortium name="The Broad Institute Genomics Platform"/>
            <consortium name="The Broad Institute Genome Sequencing Center for Infectious Disease"/>
            <person name="Wu L."/>
            <person name="Ma J."/>
        </authorList>
    </citation>
    <scope>NUCLEOTIDE SEQUENCE [LARGE SCALE GENOMIC DNA]</scope>
    <source>
        <strain evidence="3">CGMCC 4.6946</strain>
    </source>
</reference>
<dbReference type="Pfam" id="PF13614">
    <property type="entry name" value="AAA_31"/>
    <property type="match status" value="1"/>
</dbReference>
<dbReference type="InterPro" id="IPR050678">
    <property type="entry name" value="DNA_Partitioning_ATPase"/>
</dbReference>
<organism evidence="2 3">
    <name type="scientific">Kocuria oceani</name>
    <dbReference type="NCBI Taxonomy" id="988827"/>
    <lineage>
        <taxon>Bacteria</taxon>
        <taxon>Bacillati</taxon>
        <taxon>Actinomycetota</taxon>
        <taxon>Actinomycetes</taxon>
        <taxon>Micrococcales</taxon>
        <taxon>Micrococcaceae</taxon>
        <taxon>Kocuria</taxon>
    </lineage>
</organism>
<dbReference type="EMBL" id="JBHSIW010000038">
    <property type="protein sequence ID" value="MFC4905672.1"/>
    <property type="molecule type" value="Genomic_DNA"/>
</dbReference>
<gene>
    <name evidence="2" type="ORF">ACFPCS_19125</name>
</gene>
<dbReference type="RefSeq" id="WP_277552318.1">
    <property type="nucleotide sequence ID" value="NZ_JARAMH010000025.1"/>
</dbReference>
<dbReference type="PANTHER" id="PTHR13696:SF99">
    <property type="entry name" value="COBYRINIC ACID AC-DIAMIDE SYNTHASE"/>
    <property type="match status" value="1"/>
</dbReference>
<evidence type="ECO:0000313" key="2">
    <source>
        <dbReference type="EMBL" id="MFC4905672.1"/>
    </source>
</evidence>
<dbReference type="CDD" id="cd02042">
    <property type="entry name" value="ParAB_family"/>
    <property type="match status" value="1"/>
</dbReference>